<sequence length="184" mass="19989">MAIVAVVVGIAMGLGNFDDWGIAISVVAICGGGLAFLLGAAQNHRQQLFVIGAMVMLGLLFVAAGIYEATISVQKEGIPMMIAIGFTPLAMLVSYPLYHAGAMFRREPANRSHRLLLTAVALPWIIGGFGYFTLQQVLRATQSLYSSEDLFIRSLFDIWPTVGIMMIGAVFVYGVHRARRPDLR</sequence>
<feature type="transmembrane region" description="Helical" evidence="1">
    <location>
        <begin position="115"/>
        <end position="138"/>
    </location>
</feature>
<keyword evidence="1" id="KW-1133">Transmembrane helix</keyword>
<keyword evidence="3" id="KW-1185">Reference proteome</keyword>
<dbReference type="Proteomes" id="UP001259659">
    <property type="component" value="Unassembled WGS sequence"/>
</dbReference>
<dbReference type="RefSeq" id="WP_310921630.1">
    <property type="nucleotide sequence ID" value="NZ_JAMQON010000008.1"/>
</dbReference>
<evidence type="ECO:0000256" key="1">
    <source>
        <dbReference type="SAM" id="Phobius"/>
    </source>
</evidence>
<keyword evidence="1" id="KW-0812">Transmembrane</keyword>
<feature type="transmembrane region" description="Helical" evidence="1">
    <location>
        <begin position="158"/>
        <end position="175"/>
    </location>
</feature>
<name>A0ABU2FHH6_9EURY</name>
<organism evidence="2 3">
    <name type="scientific">Haloarcula saliterrae</name>
    <dbReference type="NCBI Taxonomy" id="2950534"/>
    <lineage>
        <taxon>Archaea</taxon>
        <taxon>Methanobacteriati</taxon>
        <taxon>Methanobacteriota</taxon>
        <taxon>Stenosarchaea group</taxon>
        <taxon>Halobacteria</taxon>
        <taxon>Halobacteriales</taxon>
        <taxon>Haloarculaceae</taxon>
        <taxon>Haloarcula</taxon>
    </lineage>
</organism>
<keyword evidence="1" id="KW-0472">Membrane</keyword>
<comment type="caution">
    <text evidence="2">The sequence shown here is derived from an EMBL/GenBank/DDBJ whole genome shotgun (WGS) entry which is preliminary data.</text>
</comment>
<gene>
    <name evidence="2" type="ORF">NDI56_20120</name>
</gene>
<feature type="transmembrane region" description="Helical" evidence="1">
    <location>
        <begin position="48"/>
        <end position="66"/>
    </location>
</feature>
<feature type="transmembrane region" description="Helical" evidence="1">
    <location>
        <begin position="78"/>
        <end position="95"/>
    </location>
</feature>
<reference evidence="2 3" key="1">
    <citation type="submission" date="2022-06" db="EMBL/GenBank/DDBJ databases">
        <title>Haloarcula sp. a new haloarchaeum isolate from saline soil.</title>
        <authorList>
            <person name="Strakova D."/>
            <person name="Galisteo C."/>
            <person name="Sanchez-Porro C."/>
            <person name="Ventosa A."/>
        </authorList>
    </citation>
    <scope>NUCLEOTIDE SEQUENCE [LARGE SCALE GENOMIC DNA]</scope>
    <source>
        <strain evidence="2 3">S1CR25-12</strain>
    </source>
</reference>
<protein>
    <submittedName>
        <fullName evidence="2">Uncharacterized protein</fullName>
    </submittedName>
</protein>
<feature type="transmembrane region" description="Helical" evidence="1">
    <location>
        <begin position="20"/>
        <end position="41"/>
    </location>
</feature>
<evidence type="ECO:0000313" key="2">
    <source>
        <dbReference type="EMBL" id="MDS0261713.1"/>
    </source>
</evidence>
<evidence type="ECO:0000313" key="3">
    <source>
        <dbReference type="Proteomes" id="UP001259659"/>
    </source>
</evidence>
<dbReference type="EMBL" id="JAMQON010000008">
    <property type="protein sequence ID" value="MDS0261713.1"/>
    <property type="molecule type" value="Genomic_DNA"/>
</dbReference>
<proteinExistence type="predicted"/>
<accession>A0ABU2FHH6</accession>